<sequence>GDRGGVRDLVALVASCGGPCALPVSSLSPPWRALLSPLPLCHPLISSATPCHPPAVPSATVGPLSTPLSPPPFLQWGTKGTLGWREGQGVTKGTGGHRRKGGG</sequence>
<dbReference type="Proteomes" id="UP000694413">
    <property type="component" value="Unassembled WGS sequence"/>
</dbReference>
<name>A0A8D2MP46_ZONAL</name>
<evidence type="ECO:0000313" key="2">
    <source>
        <dbReference type="Ensembl" id="ENSZALP00000011621.1"/>
    </source>
</evidence>
<dbReference type="AlphaFoldDB" id="A0A8D2MP46"/>
<organism evidence="2 3">
    <name type="scientific">Zonotrichia albicollis</name>
    <name type="common">White-throated sparrow</name>
    <name type="synonym">Fringilla albicollis</name>
    <dbReference type="NCBI Taxonomy" id="44394"/>
    <lineage>
        <taxon>Eukaryota</taxon>
        <taxon>Metazoa</taxon>
        <taxon>Chordata</taxon>
        <taxon>Craniata</taxon>
        <taxon>Vertebrata</taxon>
        <taxon>Euteleostomi</taxon>
        <taxon>Archelosauria</taxon>
        <taxon>Archosauria</taxon>
        <taxon>Dinosauria</taxon>
        <taxon>Saurischia</taxon>
        <taxon>Theropoda</taxon>
        <taxon>Coelurosauria</taxon>
        <taxon>Aves</taxon>
        <taxon>Neognathae</taxon>
        <taxon>Neoaves</taxon>
        <taxon>Telluraves</taxon>
        <taxon>Australaves</taxon>
        <taxon>Passeriformes</taxon>
        <taxon>Passerellidae</taxon>
        <taxon>Zonotrichia</taxon>
    </lineage>
</organism>
<proteinExistence type="predicted"/>
<reference evidence="2" key="2">
    <citation type="submission" date="2025-09" db="UniProtKB">
        <authorList>
            <consortium name="Ensembl"/>
        </authorList>
    </citation>
    <scope>IDENTIFICATION</scope>
</reference>
<evidence type="ECO:0000256" key="1">
    <source>
        <dbReference type="SAM" id="MobiDB-lite"/>
    </source>
</evidence>
<feature type="region of interest" description="Disordered" evidence="1">
    <location>
        <begin position="70"/>
        <end position="103"/>
    </location>
</feature>
<keyword evidence="3" id="KW-1185">Reference proteome</keyword>
<reference evidence="2" key="1">
    <citation type="submission" date="2025-08" db="UniProtKB">
        <authorList>
            <consortium name="Ensembl"/>
        </authorList>
    </citation>
    <scope>IDENTIFICATION</scope>
</reference>
<protein>
    <submittedName>
        <fullName evidence="2">Uncharacterized protein</fullName>
    </submittedName>
</protein>
<dbReference type="Ensembl" id="ENSZALT00000016056.1">
    <property type="protein sequence ID" value="ENSZALP00000011621.1"/>
    <property type="gene ID" value="ENSZALG00000009803.1"/>
</dbReference>
<evidence type="ECO:0000313" key="3">
    <source>
        <dbReference type="Proteomes" id="UP000694413"/>
    </source>
</evidence>
<accession>A0A8D2MP46</accession>